<feature type="domain" description="tRNA/rRNA methyltransferase SpoU type" evidence="4">
    <location>
        <begin position="139"/>
        <end position="311"/>
    </location>
</feature>
<feature type="region of interest" description="Disordered" evidence="3">
    <location>
        <begin position="215"/>
        <end position="249"/>
    </location>
</feature>
<reference evidence="5" key="1">
    <citation type="submission" date="2020-11" db="EMBL/GenBank/DDBJ databases">
        <title>Chlorella ohadii genome sequencing and assembly.</title>
        <authorList>
            <person name="Murik O."/>
            <person name="Treves H."/>
            <person name="Kedem I."/>
            <person name="Shotland Y."/>
            <person name="Kaplan A."/>
        </authorList>
    </citation>
    <scope>NUCLEOTIDE SEQUENCE</scope>
    <source>
        <strain evidence="5">1</strain>
    </source>
</reference>
<dbReference type="GO" id="GO:0006396">
    <property type="term" value="P:RNA processing"/>
    <property type="evidence" value="ECO:0007669"/>
    <property type="project" value="InterPro"/>
</dbReference>
<dbReference type="EMBL" id="JADXDR010000068">
    <property type="protein sequence ID" value="KAI7840966.1"/>
    <property type="molecule type" value="Genomic_DNA"/>
</dbReference>
<dbReference type="InterPro" id="IPR029026">
    <property type="entry name" value="tRNA_m1G_MTases_N"/>
</dbReference>
<dbReference type="CDD" id="cd18095">
    <property type="entry name" value="SpoU-like_rRNA-MTase"/>
    <property type="match status" value="1"/>
</dbReference>
<keyword evidence="1" id="KW-0489">Methyltransferase</keyword>
<dbReference type="SUPFAM" id="SSF75217">
    <property type="entry name" value="alpha/beta knot"/>
    <property type="match status" value="1"/>
</dbReference>
<dbReference type="Gene3D" id="3.30.1330.30">
    <property type="match status" value="1"/>
</dbReference>
<dbReference type="Pfam" id="PF00588">
    <property type="entry name" value="SpoU_methylase"/>
    <property type="match status" value="1"/>
</dbReference>
<dbReference type="PANTHER" id="PTHR43191:SF2">
    <property type="entry name" value="RRNA METHYLTRANSFERASE 3, MITOCHONDRIAL"/>
    <property type="match status" value="1"/>
</dbReference>
<dbReference type="InterPro" id="IPR029028">
    <property type="entry name" value="Alpha/beta_knot_MTases"/>
</dbReference>
<evidence type="ECO:0000313" key="5">
    <source>
        <dbReference type="EMBL" id="KAI7840966.1"/>
    </source>
</evidence>
<evidence type="ECO:0000256" key="2">
    <source>
        <dbReference type="ARBA" id="ARBA00022679"/>
    </source>
</evidence>
<name>A0AAD5H219_9CHLO</name>
<dbReference type="GO" id="GO:0008173">
    <property type="term" value="F:RNA methyltransferase activity"/>
    <property type="evidence" value="ECO:0007669"/>
    <property type="project" value="InterPro"/>
</dbReference>
<evidence type="ECO:0000256" key="3">
    <source>
        <dbReference type="SAM" id="MobiDB-lite"/>
    </source>
</evidence>
<comment type="caution">
    <text evidence="5">The sequence shown here is derived from an EMBL/GenBank/DDBJ whole genome shotgun (WGS) entry which is preliminary data.</text>
</comment>
<dbReference type="Proteomes" id="UP001205105">
    <property type="component" value="Unassembled WGS sequence"/>
</dbReference>
<keyword evidence="6" id="KW-1185">Reference proteome</keyword>
<keyword evidence="2" id="KW-0808">Transferase</keyword>
<protein>
    <recommendedName>
        <fullName evidence="4">tRNA/rRNA methyltransferase SpoU type domain-containing protein</fullName>
    </recommendedName>
</protein>
<sequence length="327" mass="33988">MVGAMLQTRCPTRGVAVRCAGQPPQVMHISSTANQAVKHCVRLRESAKYRGETGSALICGRDLVQELAPLVAPMRALVALDGEALPENIASQRYVTVTPPVMQKLTGLGTCPPSMLAAEVALPRPADLLRTPRGQLTRVLALDGIQDAGNLGTLCRSALALGWHAVVLLPGCCDPYNDKAIKASRGAVFKLPLAQCSLEQWQQLVEAHGLVPLAAEPDRGSSSSGSSGQAAIAADQRQRGQEHGLEAPPGSLADVQRQLADLPVCLCLGAEGQGLSPAVLQRCHPVSIPQAAGGQLMESLNVAAAGAILMFALSRGAAPLLAQLVAL</sequence>
<dbReference type="InterPro" id="IPR051259">
    <property type="entry name" value="rRNA_Methyltransferase"/>
</dbReference>
<proteinExistence type="predicted"/>
<accession>A0AAD5H219</accession>
<dbReference type="InterPro" id="IPR001537">
    <property type="entry name" value="SpoU_MeTrfase"/>
</dbReference>
<dbReference type="GO" id="GO:0032259">
    <property type="term" value="P:methylation"/>
    <property type="evidence" value="ECO:0007669"/>
    <property type="project" value="UniProtKB-KW"/>
</dbReference>
<organism evidence="5 6">
    <name type="scientific">Chlorella ohadii</name>
    <dbReference type="NCBI Taxonomy" id="2649997"/>
    <lineage>
        <taxon>Eukaryota</taxon>
        <taxon>Viridiplantae</taxon>
        <taxon>Chlorophyta</taxon>
        <taxon>core chlorophytes</taxon>
        <taxon>Trebouxiophyceae</taxon>
        <taxon>Chlorellales</taxon>
        <taxon>Chlorellaceae</taxon>
        <taxon>Chlorella clade</taxon>
        <taxon>Chlorella</taxon>
    </lineage>
</organism>
<dbReference type="InterPro" id="IPR029064">
    <property type="entry name" value="Ribosomal_eL30-like_sf"/>
</dbReference>
<evidence type="ECO:0000313" key="6">
    <source>
        <dbReference type="Proteomes" id="UP001205105"/>
    </source>
</evidence>
<dbReference type="SUPFAM" id="SSF55315">
    <property type="entry name" value="L30e-like"/>
    <property type="match status" value="1"/>
</dbReference>
<dbReference type="Gene3D" id="3.40.1280.10">
    <property type="match status" value="1"/>
</dbReference>
<evidence type="ECO:0000256" key="1">
    <source>
        <dbReference type="ARBA" id="ARBA00022603"/>
    </source>
</evidence>
<dbReference type="GO" id="GO:0003723">
    <property type="term" value="F:RNA binding"/>
    <property type="evidence" value="ECO:0007669"/>
    <property type="project" value="InterPro"/>
</dbReference>
<dbReference type="PANTHER" id="PTHR43191">
    <property type="entry name" value="RRNA METHYLTRANSFERASE 3"/>
    <property type="match status" value="1"/>
</dbReference>
<feature type="compositionally biased region" description="Basic and acidic residues" evidence="3">
    <location>
        <begin position="236"/>
        <end position="245"/>
    </location>
</feature>
<evidence type="ECO:0000259" key="4">
    <source>
        <dbReference type="Pfam" id="PF00588"/>
    </source>
</evidence>
<dbReference type="AlphaFoldDB" id="A0AAD5H219"/>
<gene>
    <name evidence="5" type="ORF">COHA_005195</name>
</gene>